<name>A0AAW0R6Q0_9PEZI</name>
<dbReference type="InterPro" id="IPR036259">
    <property type="entry name" value="MFS_trans_sf"/>
</dbReference>
<dbReference type="SUPFAM" id="SSF103473">
    <property type="entry name" value="MFS general substrate transporter"/>
    <property type="match status" value="1"/>
</dbReference>
<keyword evidence="1" id="KW-0812">Transmembrane</keyword>
<keyword evidence="3" id="KW-1185">Reference proteome</keyword>
<feature type="transmembrane region" description="Helical" evidence="1">
    <location>
        <begin position="66"/>
        <end position="92"/>
    </location>
</feature>
<accession>A0AAW0R6Q0</accession>
<dbReference type="EMBL" id="JAQQWP010000002">
    <property type="protein sequence ID" value="KAK8129481.1"/>
    <property type="molecule type" value="Genomic_DNA"/>
</dbReference>
<comment type="caution">
    <text evidence="2">The sequence shown here is derived from an EMBL/GenBank/DDBJ whole genome shotgun (WGS) entry which is preliminary data.</text>
</comment>
<proteinExistence type="predicted"/>
<evidence type="ECO:0000256" key="1">
    <source>
        <dbReference type="SAM" id="Phobius"/>
    </source>
</evidence>
<evidence type="ECO:0000313" key="2">
    <source>
        <dbReference type="EMBL" id="KAK8129481.1"/>
    </source>
</evidence>
<protein>
    <submittedName>
        <fullName evidence="2">Major facilitator superfamily domain- general substrate transporter</fullName>
    </submittedName>
</protein>
<evidence type="ECO:0000313" key="3">
    <source>
        <dbReference type="Proteomes" id="UP001392437"/>
    </source>
</evidence>
<dbReference type="AlphaFoldDB" id="A0AAW0R6Q0"/>
<organism evidence="2 3">
    <name type="scientific">Apiospora kogelbergensis</name>
    <dbReference type="NCBI Taxonomy" id="1337665"/>
    <lineage>
        <taxon>Eukaryota</taxon>
        <taxon>Fungi</taxon>
        <taxon>Dikarya</taxon>
        <taxon>Ascomycota</taxon>
        <taxon>Pezizomycotina</taxon>
        <taxon>Sordariomycetes</taxon>
        <taxon>Xylariomycetidae</taxon>
        <taxon>Amphisphaeriales</taxon>
        <taxon>Apiosporaceae</taxon>
        <taxon>Apiospora</taxon>
    </lineage>
</organism>
<sequence>MYLMLSTFPTLCTDVCHESTGIGSLNYILLGLGAFVNTYLCDYLNDRPFQRRKARNHDEGKPEYRLPLLSIVTVTISRGVFAIGNMITFQIMQTYIGNTYTKYAASAMAAV</sequence>
<keyword evidence="1" id="KW-0472">Membrane</keyword>
<gene>
    <name evidence="2" type="ORF">PG999_001861</name>
</gene>
<feature type="transmembrane region" description="Helical" evidence="1">
    <location>
        <begin position="27"/>
        <end position="45"/>
    </location>
</feature>
<keyword evidence="1" id="KW-1133">Transmembrane helix</keyword>
<reference evidence="2 3" key="1">
    <citation type="submission" date="2023-01" db="EMBL/GenBank/DDBJ databases">
        <title>Analysis of 21 Apiospora genomes using comparative genomics revels a genus with tremendous synthesis potential of carbohydrate active enzymes and secondary metabolites.</title>
        <authorList>
            <person name="Sorensen T."/>
        </authorList>
    </citation>
    <scope>NUCLEOTIDE SEQUENCE [LARGE SCALE GENOMIC DNA]</scope>
    <source>
        <strain evidence="2 3">CBS 117206</strain>
    </source>
</reference>
<dbReference type="Proteomes" id="UP001392437">
    <property type="component" value="Unassembled WGS sequence"/>
</dbReference>